<dbReference type="Proteomes" id="UP000075526">
    <property type="component" value="Unassembled WGS sequence"/>
</dbReference>
<dbReference type="PANTHER" id="PTHR11102">
    <property type="entry name" value="SEL-1-LIKE PROTEIN"/>
    <property type="match status" value="1"/>
</dbReference>
<dbReference type="Pfam" id="PF08238">
    <property type="entry name" value="Sel1"/>
    <property type="match status" value="4"/>
</dbReference>
<gene>
    <name evidence="1" type="ORF">AD933_09635</name>
</gene>
<dbReference type="EMBL" id="LHZF01000167">
    <property type="protein sequence ID" value="KXV15224.1"/>
    <property type="molecule type" value="Genomic_DNA"/>
</dbReference>
<reference evidence="1 2" key="1">
    <citation type="submission" date="2015-06" db="EMBL/GenBank/DDBJ databases">
        <title>Improved classification and identification of acetic acid bacteria using matrix-assisted laser desorption/ionization time-of-flight mass spectrometry; Gluconobacter nephelii and Gluconobacter uchimurae are later heterotypic synonyms of Gluconobacter japonicus and Gluconobacter oxydans, respectively.</title>
        <authorList>
            <person name="Li L."/>
            <person name="Cleenwerck I."/>
            <person name="De Vuyst L."/>
            <person name="Vandamme P."/>
        </authorList>
    </citation>
    <scope>NUCLEOTIDE SEQUENCE [LARGE SCALE GENOMIC DNA]</scope>
    <source>
        <strain evidence="1 2">LMG 1552</strain>
    </source>
</reference>
<comment type="caution">
    <text evidence="1">The sequence shown here is derived from an EMBL/GenBank/DDBJ whole genome shotgun (WGS) entry which is preliminary data.</text>
</comment>
<dbReference type="RefSeq" id="WP_061508456.1">
    <property type="nucleotide sequence ID" value="NZ_LHZF01000167.1"/>
</dbReference>
<name>A0A149RM42_9PROT</name>
<sequence>MTVVLPESTTEKSAPLSPVTMQLLLGQIFLDKGKHSQAFSMFEVASRSGDPRALNMLGRAYERGWGVPRNPAAASTYFRQAAAEGDGWAMFNLADLYLAGEGVPHDVRKAYHLYVSSSRKGISKSFNMLGLIAESGVLPECGPDKAYDFFLAAAQSGDCWGYLNLGRYDLSSGRIEPAIKWFSRALEEGFSDIFKALEALVQHQSDPRLRAIAHHAARLWQAAAFRPPHQPATTAA</sequence>
<evidence type="ECO:0000313" key="1">
    <source>
        <dbReference type="EMBL" id="KXV15224.1"/>
    </source>
</evidence>
<dbReference type="InterPro" id="IPR006597">
    <property type="entry name" value="Sel1-like"/>
</dbReference>
<dbReference type="InterPro" id="IPR050767">
    <property type="entry name" value="Sel1_AlgK"/>
</dbReference>
<dbReference type="PANTHER" id="PTHR11102:SF160">
    <property type="entry name" value="ERAD-ASSOCIATED E3 UBIQUITIN-PROTEIN LIGASE COMPONENT HRD3"/>
    <property type="match status" value="1"/>
</dbReference>
<accession>A0A149RM42</accession>
<dbReference type="SUPFAM" id="SSF81901">
    <property type="entry name" value="HCP-like"/>
    <property type="match status" value="1"/>
</dbReference>
<dbReference type="PATRIC" id="fig|178901.13.peg.2827"/>
<dbReference type="SMART" id="SM00671">
    <property type="entry name" value="SEL1"/>
    <property type="match status" value="4"/>
</dbReference>
<dbReference type="InterPro" id="IPR011990">
    <property type="entry name" value="TPR-like_helical_dom_sf"/>
</dbReference>
<organism evidence="1 2">
    <name type="scientific">Acetobacter malorum</name>
    <dbReference type="NCBI Taxonomy" id="178901"/>
    <lineage>
        <taxon>Bacteria</taxon>
        <taxon>Pseudomonadati</taxon>
        <taxon>Pseudomonadota</taxon>
        <taxon>Alphaproteobacteria</taxon>
        <taxon>Acetobacterales</taxon>
        <taxon>Acetobacteraceae</taxon>
        <taxon>Acetobacter</taxon>
    </lineage>
</organism>
<evidence type="ECO:0008006" key="3">
    <source>
        <dbReference type="Google" id="ProtNLM"/>
    </source>
</evidence>
<protein>
    <recommendedName>
        <fullName evidence="3">Sel-1-like 1</fullName>
    </recommendedName>
</protein>
<evidence type="ECO:0000313" key="2">
    <source>
        <dbReference type="Proteomes" id="UP000075526"/>
    </source>
</evidence>
<proteinExistence type="predicted"/>
<dbReference type="AlphaFoldDB" id="A0A149RM42"/>
<dbReference type="Gene3D" id="1.25.40.10">
    <property type="entry name" value="Tetratricopeptide repeat domain"/>
    <property type="match status" value="1"/>
</dbReference>